<evidence type="ECO:0000256" key="4">
    <source>
        <dbReference type="ARBA" id="ARBA00001946"/>
    </source>
</evidence>
<dbReference type="SMART" id="SM00471">
    <property type="entry name" value="HDc"/>
    <property type="match status" value="1"/>
</dbReference>
<evidence type="ECO:0000256" key="5">
    <source>
        <dbReference type="ARBA" id="ARBA00004074"/>
    </source>
</evidence>
<dbReference type="OMA" id="TWRLCLM"/>
<dbReference type="AlphaFoldDB" id="B6JXC8"/>
<comment type="catalytic activity">
    <reaction evidence="1">
        <text>a 2'-deoxyribonucleoside 5'-phosphate + H2O = a 2'-deoxyribonucleoside + phosphate</text>
        <dbReference type="Rhea" id="RHEA:36167"/>
        <dbReference type="ChEBI" id="CHEBI:15377"/>
        <dbReference type="ChEBI" id="CHEBI:18274"/>
        <dbReference type="ChEBI" id="CHEBI:43474"/>
        <dbReference type="ChEBI" id="CHEBI:65317"/>
        <dbReference type="EC" id="3.1.3.89"/>
    </reaction>
</comment>
<evidence type="ECO:0000256" key="3">
    <source>
        <dbReference type="ARBA" id="ARBA00001941"/>
    </source>
</evidence>
<evidence type="ECO:0000259" key="13">
    <source>
        <dbReference type="SMART" id="SM00471"/>
    </source>
</evidence>
<dbReference type="SUPFAM" id="SSF109604">
    <property type="entry name" value="HD-domain/PDEase-like"/>
    <property type="match status" value="1"/>
</dbReference>
<keyword evidence="9" id="KW-0479">Metal-binding</keyword>
<feature type="domain" description="HD/PDEase" evidence="13">
    <location>
        <begin position="34"/>
        <end position="153"/>
    </location>
</feature>
<evidence type="ECO:0000256" key="7">
    <source>
        <dbReference type="ARBA" id="ARBA00011738"/>
    </source>
</evidence>
<evidence type="ECO:0000256" key="10">
    <source>
        <dbReference type="ARBA" id="ARBA00022801"/>
    </source>
</evidence>
<dbReference type="PANTHER" id="PTHR11845">
    <property type="entry name" value="5'-DEOXYNUCLEOTIDASE HDDC2"/>
    <property type="match status" value="1"/>
</dbReference>
<keyword evidence="12" id="KW-0170">Cobalt</keyword>
<dbReference type="HOGENOM" id="CLU_039453_2_1_1"/>
<evidence type="ECO:0000256" key="1">
    <source>
        <dbReference type="ARBA" id="ARBA00001638"/>
    </source>
</evidence>
<dbReference type="FunFam" id="1.10.3210.10:FF:000011">
    <property type="entry name" value="HD domain-containing protein 2"/>
    <property type="match status" value="1"/>
</dbReference>
<keyword evidence="11" id="KW-0460">Magnesium</keyword>
<dbReference type="EC" id="3.1.3.89" evidence="8"/>
<sequence length="208" mass="23847">MTYPGLPAVLPFLDCLSSLKTTPRTGWLYHGIEHPESIADHMYRMGVLCMLCTDPKINKDHCVKMALVHDMAESIVGDITPHDNVTKEEKHRMESEAMEKIASQLIPKNYAANAQEIQALFQEYEAAETPEALFVKDVDKFEMIAQMFEYERKYAGEKNLEQFTWAINIVKHPQVRGWAEEVLAERKRFWEQLKTNTPAAASNESSKN</sequence>
<evidence type="ECO:0000256" key="12">
    <source>
        <dbReference type="ARBA" id="ARBA00023285"/>
    </source>
</evidence>
<dbReference type="InterPro" id="IPR039356">
    <property type="entry name" value="YfbR/HDDC2"/>
</dbReference>
<accession>B6JXC8</accession>
<gene>
    <name evidence="15" type="primary">hdd1</name>
    <name evidence="14" type="ORF">SJAG_01055</name>
</gene>
<keyword evidence="16" id="KW-1185">Reference proteome</keyword>
<dbReference type="eggNOG" id="KOG3197">
    <property type="taxonomic scope" value="Eukaryota"/>
</dbReference>
<dbReference type="VEuPathDB" id="FungiDB:SJAG_01055"/>
<comment type="cofactor">
    <cofactor evidence="4">
        <name>Mg(2+)</name>
        <dbReference type="ChEBI" id="CHEBI:18420"/>
    </cofactor>
</comment>
<comment type="function">
    <text evidence="5">Catalyzes the dephosphorylation of the nucleoside 5'-monophosphates deoxyadenosine monophosphate (dAMP), deoxycytidine monophosphate (dCMP), deoxyguanosine monophosphate (dGMP) and deoxythymidine monophosphate (dTMP).</text>
</comment>
<dbReference type="Gene3D" id="1.10.3210.10">
    <property type="entry name" value="Hypothetical protein af1432"/>
    <property type="match status" value="1"/>
</dbReference>
<protein>
    <recommendedName>
        <fullName evidence="8">5'-deoxynucleotidase</fullName>
        <ecNumber evidence="8">3.1.3.89</ecNumber>
    </recommendedName>
</protein>
<dbReference type="STRING" id="402676.B6JXC8"/>
<dbReference type="InterPro" id="IPR003607">
    <property type="entry name" value="HD/PDEase_dom"/>
</dbReference>
<evidence type="ECO:0000313" key="16">
    <source>
        <dbReference type="Proteomes" id="UP000001744"/>
    </source>
</evidence>
<dbReference type="EMBL" id="KE651166">
    <property type="protein sequence ID" value="EEB06029.1"/>
    <property type="molecule type" value="Genomic_DNA"/>
</dbReference>
<comment type="similarity">
    <text evidence="6">Belongs to the HDDC2 family.</text>
</comment>
<evidence type="ECO:0000256" key="9">
    <source>
        <dbReference type="ARBA" id="ARBA00022723"/>
    </source>
</evidence>
<dbReference type="Pfam" id="PF13023">
    <property type="entry name" value="HD_3"/>
    <property type="match status" value="1"/>
</dbReference>
<dbReference type="GO" id="GO:0009159">
    <property type="term" value="P:deoxyribonucleoside monophosphate catabolic process"/>
    <property type="evidence" value="ECO:0007669"/>
    <property type="project" value="UniProtKB-ARBA"/>
</dbReference>
<comment type="cofactor">
    <cofactor evidence="3">
        <name>Co(2+)</name>
        <dbReference type="ChEBI" id="CHEBI:48828"/>
    </cofactor>
</comment>
<dbReference type="InterPro" id="IPR006674">
    <property type="entry name" value="HD_domain"/>
</dbReference>
<evidence type="ECO:0000256" key="2">
    <source>
        <dbReference type="ARBA" id="ARBA00001936"/>
    </source>
</evidence>
<dbReference type="PANTHER" id="PTHR11845:SF13">
    <property type="entry name" value="5'-DEOXYNUCLEOTIDASE HDDC2"/>
    <property type="match status" value="1"/>
</dbReference>
<dbReference type="GO" id="GO:0002953">
    <property type="term" value="F:5'-deoxynucleotidase activity"/>
    <property type="evidence" value="ECO:0000318"/>
    <property type="project" value="GO_Central"/>
</dbReference>
<comment type="subunit">
    <text evidence="7">Homodimer.</text>
</comment>
<dbReference type="JaponicusDB" id="SJAG_01055">
    <property type="gene designation" value="hdd1"/>
</dbReference>
<dbReference type="Proteomes" id="UP000001744">
    <property type="component" value="Unassembled WGS sequence"/>
</dbReference>
<name>B6JXC8_SCHJY</name>
<proteinExistence type="inferred from homology"/>
<evidence type="ECO:0000313" key="14">
    <source>
        <dbReference type="EMBL" id="EEB06029.1"/>
    </source>
</evidence>
<evidence type="ECO:0000256" key="6">
    <source>
        <dbReference type="ARBA" id="ARBA00009999"/>
    </source>
</evidence>
<dbReference type="GeneID" id="7048299"/>
<dbReference type="RefSeq" id="XP_002172322.1">
    <property type="nucleotide sequence ID" value="XM_002172286.2"/>
</dbReference>
<reference evidence="14 16" key="1">
    <citation type="journal article" date="2011" name="Science">
        <title>Comparative functional genomics of the fission yeasts.</title>
        <authorList>
            <person name="Rhind N."/>
            <person name="Chen Z."/>
            <person name="Yassour M."/>
            <person name="Thompson D.A."/>
            <person name="Haas B.J."/>
            <person name="Habib N."/>
            <person name="Wapinski I."/>
            <person name="Roy S."/>
            <person name="Lin M.F."/>
            <person name="Heiman D.I."/>
            <person name="Young S.K."/>
            <person name="Furuya K."/>
            <person name="Guo Y."/>
            <person name="Pidoux A."/>
            <person name="Chen H.M."/>
            <person name="Robbertse B."/>
            <person name="Goldberg J.M."/>
            <person name="Aoki K."/>
            <person name="Bayne E.H."/>
            <person name="Berlin A.M."/>
            <person name="Desjardins C.A."/>
            <person name="Dobbs E."/>
            <person name="Dukaj L."/>
            <person name="Fan L."/>
            <person name="FitzGerald M.G."/>
            <person name="French C."/>
            <person name="Gujja S."/>
            <person name="Hansen K."/>
            <person name="Keifenheim D."/>
            <person name="Levin J.Z."/>
            <person name="Mosher R.A."/>
            <person name="Mueller C.A."/>
            <person name="Pfiffner J."/>
            <person name="Priest M."/>
            <person name="Russ C."/>
            <person name="Smialowska A."/>
            <person name="Swoboda P."/>
            <person name="Sykes S.M."/>
            <person name="Vaughn M."/>
            <person name="Vengrova S."/>
            <person name="Yoder R."/>
            <person name="Zeng Q."/>
            <person name="Allshire R."/>
            <person name="Baulcombe D."/>
            <person name="Birren B.W."/>
            <person name="Brown W."/>
            <person name="Ekwall K."/>
            <person name="Kellis M."/>
            <person name="Leatherwood J."/>
            <person name="Levin H."/>
            <person name="Margalit H."/>
            <person name="Martienssen R."/>
            <person name="Nieduszynski C.A."/>
            <person name="Spatafora J.W."/>
            <person name="Friedman N."/>
            <person name="Dalgaard J.Z."/>
            <person name="Baumann P."/>
            <person name="Niki H."/>
            <person name="Regev A."/>
            <person name="Nusbaum C."/>
        </authorList>
    </citation>
    <scope>NUCLEOTIDE SEQUENCE [LARGE SCALE GENOMIC DNA]</scope>
    <source>
        <strain evidence="16">yFS275 / FY16936</strain>
    </source>
</reference>
<organism evidence="14 16">
    <name type="scientific">Schizosaccharomyces japonicus (strain yFS275 / FY16936)</name>
    <name type="common">Fission yeast</name>
    <dbReference type="NCBI Taxonomy" id="402676"/>
    <lineage>
        <taxon>Eukaryota</taxon>
        <taxon>Fungi</taxon>
        <taxon>Dikarya</taxon>
        <taxon>Ascomycota</taxon>
        <taxon>Taphrinomycotina</taxon>
        <taxon>Schizosaccharomycetes</taxon>
        <taxon>Schizosaccharomycetales</taxon>
        <taxon>Schizosaccharomycetaceae</taxon>
        <taxon>Schizosaccharomyces</taxon>
    </lineage>
</organism>
<keyword evidence="10" id="KW-0378">Hydrolase</keyword>
<evidence type="ECO:0000256" key="11">
    <source>
        <dbReference type="ARBA" id="ARBA00022842"/>
    </source>
</evidence>
<evidence type="ECO:0000313" key="15">
    <source>
        <dbReference type="JaponicusDB" id="SJAG_01055"/>
    </source>
</evidence>
<dbReference type="OrthoDB" id="10254258at2759"/>
<comment type="cofactor">
    <cofactor evidence="2">
        <name>Mn(2+)</name>
        <dbReference type="ChEBI" id="CHEBI:29035"/>
    </cofactor>
</comment>
<evidence type="ECO:0000256" key="8">
    <source>
        <dbReference type="ARBA" id="ARBA00012964"/>
    </source>
</evidence>
<dbReference type="GO" id="GO:0046872">
    <property type="term" value="F:metal ion binding"/>
    <property type="evidence" value="ECO:0007669"/>
    <property type="project" value="UniProtKB-KW"/>
</dbReference>